<gene>
    <name evidence="1" type="ORF">HPB49_006645</name>
</gene>
<name>A0ACB8CQF5_DERSI</name>
<sequence>MAEWITLKVRSGVEDEVERNELLRSCNGGMFFRRLSVGIVDNYQLLGVASGYSSAGDKAFEDWYGVLEVTRRNSDLLTRAAAFVNGDRQDRCAACALDRVVRHTALPEEVAKQASVSEADASAMVRRAFGRLQDLDEFMRLSGVVRERVVCHPRDDGRVQLDGLNHYCWAAVRRYLFIGDIKDSTFTRPSSY</sequence>
<keyword evidence="2" id="KW-1185">Reference proteome</keyword>
<evidence type="ECO:0000313" key="1">
    <source>
        <dbReference type="EMBL" id="KAH7949257.1"/>
    </source>
</evidence>
<dbReference type="Proteomes" id="UP000821865">
    <property type="component" value="Chromosome 5"/>
</dbReference>
<accession>A0ACB8CQF5</accession>
<proteinExistence type="predicted"/>
<dbReference type="EMBL" id="CM023474">
    <property type="protein sequence ID" value="KAH7949257.1"/>
    <property type="molecule type" value="Genomic_DNA"/>
</dbReference>
<comment type="caution">
    <text evidence="1">The sequence shown here is derived from an EMBL/GenBank/DDBJ whole genome shotgun (WGS) entry which is preliminary data.</text>
</comment>
<protein>
    <submittedName>
        <fullName evidence="1">Uncharacterized protein</fullName>
    </submittedName>
</protein>
<evidence type="ECO:0000313" key="2">
    <source>
        <dbReference type="Proteomes" id="UP000821865"/>
    </source>
</evidence>
<organism evidence="1 2">
    <name type="scientific">Dermacentor silvarum</name>
    <name type="common">Tick</name>
    <dbReference type="NCBI Taxonomy" id="543639"/>
    <lineage>
        <taxon>Eukaryota</taxon>
        <taxon>Metazoa</taxon>
        <taxon>Ecdysozoa</taxon>
        <taxon>Arthropoda</taxon>
        <taxon>Chelicerata</taxon>
        <taxon>Arachnida</taxon>
        <taxon>Acari</taxon>
        <taxon>Parasitiformes</taxon>
        <taxon>Ixodida</taxon>
        <taxon>Ixodoidea</taxon>
        <taxon>Ixodidae</taxon>
        <taxon>Rhipicephalinae</taxon>
        <taxon>Dermacentor</taxon>
    </lineage>
</organism>
<reference evidence="1" key="1">
    <citation type="submission" date="2020-05" db="EMBL/GenBank/DDBJ databases">
        <title>Large-scale comparative analyses of tick genomes elucidate their genetic diversity and vector capacities.</title>
        <authorList>
            <person name="Jia N."/>
            <person name="Wang J."/>
            <person name="Shi W."/>
            <person name="Du L."/>
            <person name="Sun Y."/>
            <person name="Zhan W."/>
            <person name="Jiang J."/>
            <person name="Wang Q."/>
            <person name="Zhang B."/>
            <person name="Ji P."/>
            <person name="Sakyi L.B."/>
            <person name="Cui X."/>
            <person name="Yuan T."/>
            <person name="Jiang B."/>
            <person name="Yang W."/>
            <person name="Lam T.T.-Y."/>
            <person name="Chang Q."/>
            <person name="Ding S."/>
            <person name="Wang X."/>
            <person name="Zhu J."/>
            <person name="Ruan X."/>
            <person name="Zhao L."/>
            <person name="Wei J."/>
            <person name="Que T."/>
            <person name="Du C."/>
            <person name="Cheng J."/>
            <person name="Dai P."/>
            <person name="Han X."/>
            <person name="Huang E."/>
            <person name="Gao Y."/>
            <person name="Liu J."/>
            <person name="Shao H."/>
            <person name="Ye R."/>
            <person name="Li L."/>
            <person name="Wei W."/>
            <person name="Wang X."/>
            <person name="Wang C."/>
            <person name="Yang T."/>
            <person name="Huo Q."/>
            <person name="Li W."/>
            <person name="Guo W."/>
            <person name="Chen H."/>
            <person name="Zhou L."/>
            <person name="Ni X."/>
            <person name="Tian J."/>
            <person name="Zhou Y."/>
            <person name="Sheng Y."/>
            <person name="Liu T."/>
            <person name="Pan Y."/>
            <person name="Xia L."/>
            <person name="Li J."/>
            <person name="Zhao F."/>
            <person name="Cao W."/>
        </authorList>
    </citation>
    <scope>NUCLEOTIDE SEQUENCE</scope>
    <source>
        <strain evidence="1">Dsil-2018</strain>
    </source>
</reference>